<evidence type="ECO:0000256" key="2">
    <source>
        <dbReference type="ARBA" id="ARBA00022723"/>
    </source>
</evidence>
<evidence type="ECO:0000313" key="6">
    <source>
        <dbReference type="WormBase" id="CBG22589"/>
    </source>
</evidence>
<dbReference type="RefSeq" id="XP_045097605.1">
    <property type="nucleotide sequence ID" value="XM_045244983.1"/>
</dbReference>
<dbReference type="GeneID" id="8574795"/>
<proteinExistence type="predicted"/>
<dbReference type="GO" id="GO:0046872">
    <property type="term" value="F:metal ion binding"/>
    <property type="evidence" value="ECO:0007669"/>
    <property type="project" value="UniProtKB-KW"/>
</dbReference>
<dbReference type="WormBase" id="CBG22589">
    <property type="protein sequence ID" value="CBP35568"/>
    <property type="gene ID" value="WBGene00041116"/>
</dbReference>
<feature type="domain" description="DDE Tnp4" evidence="3">
    <location>
        <begin position="176"/>
        <end position="255"/>
    </location>
</feature>
<comment type="cofactor">
    <cofactor evidence="1">
        <name>a divalent metal cation</name>
        <dbReference type="ChEBI" id="CHEBI:60240"/>
    </cofactor>
</comment>
<evidence type="ECO:0000313" key="5">
    <source>
        <dbReference type="Proteomes" id="UP000008549"/>
    </source>
</evidence>
<name>A8Y2L5_CAEBR</name>
<dbReference type="Pfam" id="PF13359">
    <property type="entry name" value="DDE_Tnp_4"/>
    <property type="match status" value="1"/>
</dbReference>
<dbReference type="EMBL" id="HE600984">
    <property type="protein sequence ID" value="CAP39139.2"/>
    <property type="molecule type" value="Genomic_DNA"/>
</dbReference>
<dbReference type="eggNOG" id="KOG4585">
    <property type="taxonomic scope" value="Eukaryota"/>
</dbReference>
<dbReference type="InParanoid" id="A8Y2L5"/>
<evidence type="ECO:0000259" key="3">
    <source>
        <dbReference type="Pfam" id="PF13359"/>
    </source>
</evidence>
<dbReference type="AlphaFoldDB" id="A8Y2L5"/>
<dbReference type="InterPro" id="IPR027806">
    <property type="entry name" value="HARBI1_dom"/>
</dbReference>
<evidence type="ECO:0000256" key="1">
    <source>
        <dbReference type="ARBA" id="ARBA00001968"/>
    </source>
</evidence>
<protein>
    <submittedName>
        <fullName evidence="4">Protein CBG22589</fullName>
    </submittedName>
</protein>
<keyword evidence="5" id="KW-1185">Reference proteome</keyword>
<dbReference type="Proteomes" id="UP000008549">
    <property type="component" value="Unassembled WGS sequence"/>
</dbReference>
<gene>
    <name evidence="4 6" type="ORF">CBG22589</name>
    <name evidence="4" type="ORF">CBG_22589</name>
</gene>
<keyword evidence="2" id="KW-0479">Metal-binding</keyword>
<sequence length="294" mass="33005">MDVSLHDSKKARKIAAAVSLLKQQEMAILAVTRPYENPMEVLNVIRKDQFDLFLKTVNLSLSTNQTEATVCRVVNETMYDILATANTYIKFPSTIQEIEALENGFSAKTDYLGNNRKIPCFGCFDGKHWATEHPPNSGSVNNDAQLTKEGPLPGMLEEVRGYADCRLLDDDITVMPRFLLADNGFKLTKSVMEPYRKTQLTTENVLFNKKLSAVRVRTENLFGVLTSKFQVFDRSLKLAPENAQALIVALMIVHNVQLGPLLVDNSQPSVVAYPDPYKTPEEMRTALKNYVLNN</sequence>
<dbReference type="HOGENOM" id="CLU_018552_5_0_1"/>
<reference evidence="4 5" key="2">
    <citation type="journal article" date="2011" name="PLoS Genet.">
        <title>Caenorhabditis briggsae recombinant inbred line genotypes reveal inter-strain incompatibility and the evolution of recombination.</title>
        <authorList>
            <person name="Ross J.A."/>
            <person name="Koboldt D.C."/>
            <person name="Staisch J.E."/>
            <person name="Chamberlin H.M."/>
            <person name="Gupta B.P."/>
            <person name="Miller R.D."/>
            <person name="Baird S.E."/>
            <person name="Haag E.S."/>
        </authorList>
    </citation>
    <scope>NUCLEOTIDE SEQUENCE [LARGE SCALE GENOMIC DNA]</scope>
    <source>
        <strain evidence="4 5">AF16</strain>
    </source>
</reference>
<reference evidence="4 5" key="1">
    <citation type="journal article" date="2003" name="PLoS Biol.">
        <title>The genome sequence of Caenorhabditis briggsae: a platform for comparative genomics.</title>
        <authorList>
            <person name="Stein L.D."/>
            <person name="Bao Z."/>
            <person name="Blasiar D."/>
            <person name="Blumenthal T."/>
            <person name="Brent M.R."/>
            <person name="Chen N."/>
            <person name="Chinwalla A."/>
            <person name="Clarke L."/>
            <person name="Clee C."/>
            <person name="Coghlan A."/>
            <person name="Coulson A."/>
            <person name="D'Eustachio P."/>
            <person name="Fitch D.H."/>
            <person name="Fulton L.A."/>
            <person name="Fulton R.E."/>
            <person name="Griffiths-Jones S."/>
            <person name="Harris T.W."/>
            <person name="Hillier L.W."/>
            <person name="Kamath R."/>
            <person name="Kuwabara P.E."/>
            <person name="Mardis E.R."/>
            <person name="Marra M.A."/>
            <person name="Miner T.L."/>
            <person name="Minx P."/>
            <person name="Mullikin J.C."/>
            <person name="Plumb R.W."/>
            <person name="Rogers J."/>
            <person name="Schein J.E."/>
            <person name="Sohrmann M."/>
            <person name="Spieth J."/>
            <person name="Stajich J.E."/>
            <person name="Wei C."/>
            <person name="Willey D."/>
            <person name="Wilson R.K."/>
            <person name="Durbin R."/>
            <person name="Waterston R.H."/>
        </authorList>
    </citation>
    <scope>NUCLEOTIDE SEQUENCE [LARGE SCALE GENOMIC DNA]</scope>
    <source>
        <strain evidence="4 5">AF16</strain>
    </source>
</reference>
<dbReference type="KEGG" id="cbr:CBG_22589"/>
<accession>A8Y2L5</accession>
<evidence type="ECO:0000313" key="4">
    <source>
        <dbReference type="EMBL" id="CAP39139.2"/>
    </source>
</evidence>
<dbReference type="CTD" id="8574795"/>
<organism evidence="4 5">
    <name type="scientific">Caenorhabditis briggsae</name>
    <dbReference type="NCBI Taxonomy" id="6238"/>
    <lineage>
        <taxon>Eukaryota</taxon>
        <taxon>Metazoa</taxon>
        <taxon>Ecdysozoa</taxon>
        <taxon>Nematoda</taxon>
        <taxon>Chromadorea</taxon>
        <taxon>Rhabditida</taxon>
        <taxon>Rhabditina</taxon>
        <taxon>Rhabditomorpha</taxon>
        <taxon>Rhabditoidea</taxon>
        <taxon>Rhabditidae</taxon>
        <taxon>Peloderinae</taxon>
        <taxon>Caenorhabditis</taxon>
    </lineage>
</organism>